<dbReference type="InterPro" id="IPR011652">
    <property type="entry name" value="MORN_2"/>
</dbReference>
<evidence type="ECO:0008006" key="4">
    <source>
        <dbReference type="Google" id="ProtNLM"/>
    </source>
</evidence>
<dbReference type="PANTHER" id="PTHR33706">
    <property type="entry name" value="MORN VARIANT REPEAT PROTEIN"/>
    <property type="match status" value="1"/>
</dbReference>
<dbReference type="PANTHER" id="PTHR33706:SF1">
    <property type="entry name" value="TPR REPEAT PROTEIN"/>
    <property type="match status" value="1"/>
</dbReference>
<reference evidence="2" key="1">
    <citation type="submission" date="2022-09" db="EMBL/GenBank/DDBJ databases">
        <title>Aureispira anguillicida sp. nov., isolated from Leptocephalus of Japanese eel Anguilla japonica.</title>
        <authorList>
            <person name="Yuasa K."/>
            <person name="Mekata T."/>
            <person name="Ikunari K."/>
        </authorList>
    </citation>
    <scope>NUCLEOTIDE SEQUENCE</scope>
    <source>
        <strain evidence="2">EL160426</strain>
    </source>
</reference>
<dbReference type="SUPFAM" id="SSF82185">
    <property type="entry name" value="Histone H3 K4-specific methyltransferase SET7/9 N-terminal domain"/>
    <property type="match status" value="2"/>
</dbReference>
<evidence type="ECO:0000313" key="2">
    <source>
        <dbReference type="EMBL" id="BDS10724.1"/>
    </source>
</evidence>
<evidence type="ECO:0000313" key="3">
    <source>
        <dbReference type="Proteomes" id="UP001060919"/>
    </source>
</evidence>
<dbReference type="Gene3D" id="2.20.110.10">
    <property type="entry name" value="Histone H3 K4-specific methyltransferase SET7/9 N-terminal domain"/>
    <property type="match status" value="3"/>
</dbReference>
<dbReference type="Proteomes" id="UP001060919">
    <property type="component" value="Chromosome"/>
</dbReference>
<name>A0A915YCU2_9BACT</name>
<dbReference type="RefSeq" id="WP_264791994.1">
    <property type="nucleotide sequence ID" value="NZ_AP026867.1"/>
</dbReference>
<dbReference type="AlphaFoldDB" id="A0A915YCU2"/>
<dbReference type="EMBL" id="AP026867">
    <property type="protein sequence ID" value="BDS10724.1"/>
    <property type="molecule type" value="Genomic_DNA"/>
</dbReference>
<keyword evidence="1" id="KW-0732">Signal</keyword>
<dbReference type="KEGG" id="aup:AsAng_0014330"/>
<keyword evidence="3" id="KW-1185">Reference proteome</keyword>
<protein>
    <recommendedName>
        <fullName evidence="4">Antitoxin component YwqK of the YwqJK toxin-antitoxin module</fullName>
    </recommendedName>
</protein>
<proteinExistence type="predicted"/>
<gene>
    <name evidence="2" type="ORF">AsAng_0014330</name>
</gene>
<dbReference type="Pfam" id="PF07661">
    <property type="entry name" value="MORN_2"/>
    <property type="match status" value="2"/>
</dbReference>
<sequence length="507" mass="58526">MRILLNRIAALILIFTASYIQAQNNTENGKKIGQWVLKDAQGLVYAEGNYVDDMRNGQWKFYVSDASRQQQQADVIGFYGNGGIKQGEWLYTNLFSNISLKVNFVNDLMQGECVYYDQNNSILARGLMLDGIRHGKWIFYDQNTPTGAHDKNGLKLNKVMSEGYYKDGVRIGEWVYDYYLDMNTHVKGSLSFENGTNNGRLNFYKVEHHPSFGTNESLVGSGSYSNGKKIGRWIEFNYGTKGDFIETGNYDNNGKRDGLWKVRIENQTYLAGSYNHGVPHGKFNHYYESGQLKYESNYNNGLEEGEFKRYYKNGQLQESGTHVIITDETSRDSIFFSLKLPYEHHFLLVEEDFSNMHYEYITWLHEPGYSIAPAELNRRFNVYRSYGFEKSQRIKDIVVKNKKTVREGQYLAFYEDGGLKLKGNHSPQTASIFDPNKHSIELGYARTGEWKEYDKDHLLKSTYIYEDGKLKKMLDANGYIVHTFKYEQNGSINMTDADGNVTNIELE</sequence>
<feature type="chain" id="PRO_5038105675" description="Antitoxin component YwqK of the YwqJK toxin-antitoxin module" evidence="1">
    <location>
        <begin position="23"/>
        <end position="507"/>
    </location>
</feature>
<organism evidence="2 3">
    <name type="scientific">Aureispira anguillae</name>
    <dbReference type="NCBI Taxonomy" id="2864201"/>
    <lineage>
        <taxon>Bacteria</taxon>
        <taxon>Pseudomonadati</taxon>
        <taxon>Bacteroidota</taxon>
        <taxon>Saprospiria</taxon>
        <taxon>Saprospirales</taxon>
        <taxon>Saprospiraceae</taxon>
        <taxon>Aureispira</taxon>
    </lineage>
</organism>
<feature type="signal peptide" evidence="1">
    <location>
        <begin position="1"/>
        <end position="22"/>
    </location>
</feature>
<accession>A0A915YCU2</accession>
<evidence type="ECO:0000256" key="1">
    <source>
        <dbReference type="SAM" id="SignalP"/>
    </source>
</evidence>